<dbReference type="RefSeq" id="WP_073360307.1">
    <property type="nucleotide sequence ID" value="NZ_FQVQ01000001.1"/>
</dbReference>
<reference evidence="2 3" key="1">
    <citation type="submission" date="2016-11" db="EMBL/GenBank/DDBJ databases">
        <authorList>
            <person name="Jaros S."/>
            <person name="Januszkiewicz K."/>
            <person name="Wedrychowicz H."/>
        </authorList>
    </citation>
    <scope>NUCLEOTIDE SEQUENCE [LARGE SCALE GENOMIC DNA]</scope>
    <source>
        <strain evidence="2 3">DSM 25660</strain>
    </source>
</reference>
<evidence type="ECO:0008006" key="4">
    <source>
        <dbReference type="Google" id="ProtNLM"/>
    </source>
</evidence>
<feature type="transmembrane region" description="Helical" evidence="1">
    <location>
        <begin position="348"/>
        <end position="370"/>
    </location>
</feature>
<name>A0A1M4VWV0_9FLAO</name>
<accession>A0A1M4VWV0</accession>
<evidence type="ECO:0000256" key="1">
    <source>
        <dbReference type="SAM" id="Phobius"/>
    </source>
</evidence>
<feature type="transmembrane region" description="Helical" evidence="1">
    <location>
        <begin position="141"/>
        <end position="160"/>
    </location>
</feature>
<proteinExistence type="predicted"/>
<gene>
    <name evidence="2" type="ORF">SAMN05444377_10183</name>
</gene>
<feature type="transmembrane region" description="Helical" evidence="1">
    <location>
        <begin position="167"/>
        <end position="184"/>
    </location>
</feature>
<feature type="transmembrane region" description="Helical" evidence="1">
    <location>
        <begin position="62"/>
        <end position="80"/>
    </location>
</feature>
<feature type="transmembrane region" description="Helical" evidence="1">
    <location>
        <begin position="376"/>
        <end position="398"/>
    </location>
</feature>
<feature type="transmembrane region" description="Helical" evidence="1">
    <location>
        <begin position="304"/>
        <end position="327"/>
    </location>
</feature>
<feature type="transmembrane region" description="Helical" evidence="1">
    <location>
        <begin position="274"/>
        <end position="292"/>
    </location>
</feature>
<feature type="transmembrane region" description="Helical" evidence="1">
    <location>
        <begin position="447"/>
        <end position="463"/>
    </location>
</feature>
<feature type="transmembrane region" description="Helical" evidence="1">
    <location>
        <begin position="204"/>
        <end position="224"/>
    </location>
</feature>
<feature type="transmembrane region" description="Helical" evidence="1">
    <location>
        <begin position="21"/>
        <end position="50"/>
    </location>
</feature>
<feature type="transmembrane region" description="Helical" evidence="1">
    <location>
        <begin position="419"/>
        <end position="441"/>
    </location>
</feature>
<dbReference type="STRING" id="1124188.SAMN05444377_10183"/>
<dbReference type="OrthoDB" id="1014144at2"/>
<protein>
    <recommendedName>
        <fullName evidence="4">ABC-2 type transport system permease protein</fullName>
    </recommendedName>
</protein>
<organism evidence="2 3">
    <name type="scientific">Flavobacterium fontis</name>
    <dbReference type="NCBI Taxonomy" id="1124188"/>
    <lineage>
        <taxon>Bacteria</taxon>
        <taxon>Pseudomonadati</taxon>
        <taxon>Bacteroidota</taxon>
        <taxon>Flavobacteriia</taxon>
        <taxon>Flavobacteriales</taxon>
        <taxon>Flavobacteriaceae</taxon>
        <taxon>Flavobacterium</taxon>
    </lineage>
</organism>
<keyword evidence="1" id="KW-1133">Transmembrane helix</keyword>
<dbReference type="Pfam" id="PF18940">
    <property type="entry name" value="DUF5687"/>
    <property type="match status" value="1"/>
</dbReference>
<keyword evidence="3" id="KW-1185">Reference proteome</keyword>
<dbReference type="InterPro" id="IPR043742">
    <property type="entry name" value="DUF5687"/>
</dbReference>
<keyword evidence="1" id="KW-0812">Transmembrane</keyword>
<evidence type="ECO:0000313" key="2">
    <source>
        <dbReference type="EMBL" id="SHE73343.1"/>
    </source>
</evidence>
<evidence type="ECO:0000313" key="3">
    <source>
        <dbReference type="Proteomes" id="UP000184147"/>
    </source>
</evidence>
<sequence>MIRRFLSLEWKSFARSASFQTNLALKILMALGALYFIVCFLILGLAVYPILKEQGYNPVQTINRIMIYYLTADLIIRYFMQKMPVMNIRPLLVTPLKKSTVIHFLLGKTWFSFFNIIHAFFLVPFTAMMLYKGEPVGSTLAWWLGISALIYCCNFTNILLNNKDAVFYPMAGLVLLLAASQYYGWFDITAYTYPLFQAVFDTPVMALVPVVLLGLLYYATYRYFVGHMHLDEKLASKAEIAQTENLTWLNQFGTLGTFLKNDIRLLKRNKRSKTTLVMSVLFIAYGLLFYTNSIEAYQSAPMQMFAAIFCTGGFLFVFGQFIPSWDSAYYPLMMSQNIQYRDYLMSKWWLMVLATFVSTLIASFYLYFGWDVYKMIIVGAVFNMGFNSHLVMLGGAYVKTPIDLTTSKQAFGNKQAFNAKTMLISLPKMLLPMGLYSLGYYTHSSDLGALLVAGAGVLGFAFRDRVFSQIEKIYKVEKYATLAAYKQKA</sequence>
<dbReference type="Proteomes" id="UP000184147">
    <property type="component" value="Unassembled WGS sequence"/>
</dbReference>
<keyword evidence="1" id="KW-0472">Membrane</keyword>
<dbReference type="AlphaFoldDB" id="A0A1M4VWV0"/>
<dbReference type="EMBL" id="FQVQ01000001">
    <property type="protein sequence ID" value="SHE73343.1"/>
    <property type="molecule type" value="Genomic_DNA"/>
</dbReference>
<feature type="transmembrane region" description="Helical" evidence="1">
    <location>
        <begin position="101"/>
        <end position="121"/>
    </location>
</feature>